<organism evidence="1 2">
    <name type="scientific">Pandoraea pnomenusa</name>
    <dbReference type="NCBI Taxonomy" id="93220"/>
    <lineage>
        <taxon>Bacteria</taxon>
        <taxon>Pseudomonadati</taxon>
        <taxon>Pseudomonadota</taxon>
        <taxon>Betaproteobacteria</taxon>
        <taxon>Burkholderiales</taxon>
        <taxon>Burkholderiaceae</taxon>
        <taxon>Pandoraea</taxon>
    </lineage>
</organism>
<dbReference type="CDD" id="cd06121">
    <property type="entry name" value="cupin_YML079wp"/>
    <property type="match status" value="1"/>
</dbReference>
<dbReference type="InterPro" id="IPR014710">
    <property type="entry name" value="RmlC-like_jellyroll"/>
</dbReference>
<dbReference type="Gene3D" id="2.60.120.10">
    <property type="entry name" value="Jelly Rolls"/>
    <property type="match status" value="1"/>
</dbReference>
<dbReference type="InterPro" id="IPR009327">
    <property type="entry name" value="Cupin_DUF985"/>
</dbReference>
<dbReference type="GeneID" id="57198029"/>
<name>A0A378YWX1_9BURK</name>
<evidence type="ECO:0000313" key="1">
    <source>
        <dbReference type="EMBL" id="SUA81584.1"/>
    </source>
</evidence>
<protein>
    <submittedName>
        <fullName evidence="1">Uncharacterized conserved protein</fullName>
    </submittedName>
</protein>
<dbReference type="PANTHER" id="PTHR33387:SF3">
    <property type="entry name" value="DUF985 DOMAIN-CONTAINING PROTEIN"/>
    <property type="match status" value="1"/>
</dbReference>
<dbReference type="OrthoDB" id="9798288at2"/>
<dbReference type="Proteomes" id="UP000254573">
    <property type="component" value="Unassembled WGS sequence"/>
</dbReference>
<dbReference type="KEGG" id="ppnm:LV28_22570"/>
<gene>
    <name evidence="1" type="ORF">NCTC13160_04449</name>
</gene>
<dbReference type="STRING" id="93220.A6P55_19060"/>
<dbReference type="PANTHER" id="PTHR33387">
    <property type="entry name" value="RMLC-LIKE JELLY ROLL FOLD PROTEIN"/>
    <property type="match status" value="1"/>
</dbReference>
<reference evidence="1 2" key="1">
    <citation type="submission" date="2018-06" db="EMBL/GenBank/DDBJ databases">
        <authorList>
            <consortium name="Pathogen Informatics"/>
            <person name="Doyle S."/>
        </authorList>
    </citation>
    <scope>NUCLEOTIDE SEQUENCE [LARGE SCALE GENOMIC DNA]</scope>
    <source>
        <strain evidence="1 2">NCTC13160</strain>
    </source>
</reference>
<dbReference type="EMBL" id="UGSG01000001">
    <property type="protein sequence ID" value="SUA81584.1"/>
    <property type="molecule type" value="Genomic_DNA"/>
</dbReference>
<dbReference type="SUPFAM" id="SSF51182">
    <property type="entry name" value="RmlC-like cupins"/>
    <property type="match status" value="1"/>
</dbReference>
<dbReference type="AlphaFoldDB" id="A0A378YWX1"/>
<dbReference type="RefSeq" id="WP_023596837.1">
    <property type="nucleotide sequence ID" value="NC_023018.2"/>
</dbReference>
<evidence type="ECO:0000313" key="2">
    <source>
        <dbReference type="Proteomes" id="UP000254573"/>
    </source>
</evidence>
<dbReference type="Pfam" id="PF06172">
    <property type="entry name" value="Cupin_5"/>
    <property type="match status" value="1"/>
</dbReference>
<dbReference type="KEGG" id="ppno:DA70_08010"/>
<dbReference type="InterPro" id="IPR011051">
    <property type="entry name" value="RmlC_Cupin_sf"/>
</dbReference>
<dbReference type="InterPro" id="IPR039935">
    <property type="entry name" value="YML079W-like"/>
</dbReference>
<proteinExistence type="predicted"/>
<accession>A0A378YWX1</accession>
<dbReference type="KEGG" id="prb:X636_18260"/>
<sequence>MPSAAELVTSLGLQPHPEGGHYRETYRAADILPQTVLAPGFAGARNISTAILYLLEAGDFSAFHRIRSDEVWHFHLGGTLLIHEIDASGMLATTRLGHDVAGGERVQHVVPAGHWFAAEPAPSTGFALVGCTVAPGFAFEDFEMADAAALASRWPMHRELVTRLGRAAPGVRYGAD</sequence>